<evidence type="ECO:0000256" key="1">
    <source>
        <dbReference type="SAM" id="MobiDB-lite"/>
    </source>
</evidence>
<accession>A0A847U133</accession>
<evidence type="ECO:0000313" key="3">
    <source>
        <dbReference type="Proteomes" id="UP000610611"/>
    </source>
</evidence>
<dbReference type="Proteomes" id="UP000610611">
    <property type="component" value="Unassembled WGS sequence"/>
</dbReference>
<organism evidence="2 3">
    <name type="scientific">Haloarcula rubripromontorii</name>
    <dbReference type="NCBI Taxonomy" id="1705562"/>
    <lineage>
        <taxon>Archaea</taxon>
        <taxon>Methanobacteriati</taxon>
        <taxon>Methanobacteriota</taxon>
        <taxon>Stenosarchaea group</taxon>
        <taxon>Halobacteria</taxon>
        <taxon>Halobacteriales</taxon>
        <taxon>Haloarculaceae</taxon>
        <taxon>Haloarcula</taxon>
    </lineage>
</organism>
<dbReference type="PROSITE" id="PS51257">
    <property type="entry name" value="PROKAR_LIPOPROTEIN"/>
    <property type="match status" value="1"/>
</dbReference>
<gene>
    <name evidence="2" type="ORF">GOC83_08655</name>
</gene>
<feature type="region of interest" description="Disordered" evidence="1">
    <location>
        <begin position="243"/>
        <end position="262"/>
    </location>
</feature>
<proteinExistence type="predicted"/>
<dbReference type="EMBL" id="WOWB01000001">
    <property type="protein sequence ID" value="NLV06197.1"/>
    <property type="molecule type" value="Genomic_DNA"/>
</dbReference>
<dbReference type="RefSeq" id="WP_170083282.1">
    <property type="nucleotide sequence ID" value="NZ_WOWB01000001.1"/>
</dbReference>
<dbReference type="AlphaFoldDB" id="A0A847U133"/>
<evidence type="ECO:0000313" key="2">
    <source>
        <dbReference type="EMBL" id="NLV06197.1"/>
    </source>
</evidence>
<name>A0A847U133_9EURY</name>
<protein>
    <submittedName>
        <fullName evidence="2">Uncharacterized protein</fullName>
    </submittedName>
</protein>
<sequence>MSRRSLPVLLLACMVLTAGCSFLGPNPDSYTSSYEYTVGIDANATLQDATIRMPLPQADGTTAVTASVVAPDGTLDGAFDATVVETAHGPMLELTTAELNVEPRYYRVVENGSQGRREEISRAEYDSSNPDHQRVAFRTVSAYVTVDADYPLETQEPLGTEPTFYRGDAVTRAATECRLPNQGETVCYGYDAPVYLAYDAPANASVTGIATFGGYNEWFTGGWTGNEYTDRVTFRATGPQDGWLTADGYTETGRGNYPSPER</sequence>
<comment type="caution">
    <text evidence="2">The sequence shown here is derived from an EMBL/GenBank/DDBJ whole genome shotgun (WGS) entry which is preliminary data.</text>
</comment>
<reference evidence="2" key="1">
    <citation type="submission" date="2019-12" db="EMBL/GenBank/DDBJ databases">
        <title>The whole-genome sequencing of Haloarcula japonica strain pws8.</title>
        <authorList>
            <person name="Verma D.K."/>
            <person name="Gopal K."/>
            <person name="Prasad E.S."/>
        </authorList>
    </citation>
    <scope>NUCLEOTIDE SEQUENCE</scope>
    <source>
        <strain evidence="2">Pws8</strain>
    </source>
</reference>